<evidence type="ECO:0000256" key="1">
    <source>
        <dbReference type="SAM" id="Phobius"/>
    </source>
</evidence>
<evidence type="ECO:0000313" key="2">
    <source>
        <dbReference type="EMBL" id="KRZ56908.1"/>
    </source>
</evidence>
<dbReference type="AlphaFoldDB" id="A0A0V1LC77"/>
<sequence length="136" mass="15697">MYITEALIAVILNQMQNNRYSIYYATLFALYSLELHTAFINVVNYILQISTSILSVITSCLNKDSFFCAATLGICLISISKNRLLNRSALHLAYQTHRGLYFYFSSLPRVFHHHLIFQIMGYYHRLATLHLCPAII</sequence>
<organism evidence="2 3">
    <name type="scientific">Trichinella nativa</name>
    <dbReference type="NCBI Taxonomy" id="6335"/>
    <lineage>
        <taxon>Eukaryota</taxon>
        <taxon>Metazoa</taxon>
        <taxon>Ecdysozoa</taxon>
        <taxon>Nematoda</taxon>
        <taxon>Enoplea</taxon>
        <taxon>Dorylaimia</taxon>
        <taxon>Trichinellida</taxon>
        <taxon>Trichinellidae</taxon>
        <taxon>Trichinella</taxon>
    </lineage>
</organism>
<name>A0A0V1LC77_9BILA</name>
<protein>
    <submittedName>
        <fullName evidence="2">Uncharacterized protein</fullName>
    </submittedName>
</protein>
<keyword evidence="3" id="KW-1185">Reference proteome</keyword>
<dbReference type="OrthoDB" id="5942686at2759"/>
<dbReference type="Proteomes" id="UP000054721">
    <property type="component" value="Unassembled WGS sequence"/>
</dbReference>
<comment type="caution">
    <text evidence="2">The sequence shown here is derived from an EMBL/GenBank/DDBJ whole genome shotgun (WGS) entry which is preliminary data.</text>
</comment>
<evidence type="ECO:0000313" key="3">
    <source>
        <dbReference type="Proteomes" id="UP000054721"/>
    </source>
</evidence>
<proteinExistence type="predicted"/>
<keyword evidence="1" id="KW-0472">Membrane</keyword>
<feature type="transmembrane region" description="Helical" evidence="1">
    <location>
        <begin position="21"/>
        <end position="47"/>
    </location>
</feature>
<dbReference type="EMBL" id="JYDW01000084">
    <property type="protein sequence ID" value="KRZ56908.1"/>
    <property type="molecule type" value="Genomic_DNA"/>
</dbReference>
<reference evidence="2 3" key="1">
    <citation type="submission" date="2015-05" db="EMBL/GenBank/DDBJ databases">
        <title>Evolution of Trichinella species and genotypes.</title>
        <authorList>
            <person name="Korhonen P.K."/>
            <person name="Edoardo P."/>
            <person name="Giuseppe L.R."/>
            <person name="Gasser R.B."/>
        </authorList>
    </citation>
    <scope>NUCLEOTIDE SEQUENCE [LARGE SCALE GENOMIC DNA]</scope>
    <source>
        <strain evidence="2">ISS10</strain>
    </source>
</reference>
<gene>
    <name evidence="2" type="ORF">T02_14268</name>
</gene>
<keyword evidence="1" id="KW-1133">Transmembrane helix</keyword>
<keyword evidence="1" id="KW-0812">Transmembrane</keyword>
<accession>A0A0V1LC77</accession>